<reference evidence="2" key="2">
    <citation type="submission" date="2022-10" db="EMBL/GenBank/DDBJ databases">
        <authorList>
            <consortium name="ENA_rothamsted_submissions"/>
            <consortium name="culmorum"/>
            <person name="King R."/>
        </authorList>
    </citation>
    <scope>NUCLEOTIDE SEQUENCE</scope>
</reference>
<feature type="region of interest" description="Disordered" evidence="1">
    <location>
        <begin position="119"/>
        <end position="154"/>
    </location>
</feature>
<keyword evidence="3" id="KW-1185">Reference proteome</keyword>
<dbReference type="AlphaFoldDB" id="A0A9P0NGT3"/>
<evidence type="ECO:0000313" key="2">
    <source>
        <dbReference type="EMBL" id="CAH1725634.1"/>
    </source>
</evidence>
<organism evidence="2 3">
    <name type="scientific">Aphis gossypii</name>
    <name type="common">Cotton aphid</name>
    <dbReference type="NCBI Taxonomy" id="80765"/>
    <lineage>
        <taxon>Eukaryota</taxon>
        <taxon>Metazoa</taxon>
        <taxon>Ecdysozoa</taxon>
        <taxon>Arthropoda</taxon>
        <taxon>Hexapoda</taxon>
        <taxon>Insecta</taxon>
        <taxon>Pterygota</taxon>
        <taxon>Neoptera</taxon>
        <taxon>Paraneoptera</taxon>
        <taxon>Hemiptera</taxon>
        <taxon>Sternorrhyncha</taxon>
        <taxon>Aphidomorpha</taxon>
        <taxon>Aphidoidea</taxon>
        <taxon>Aphididae</taxon>
        <taxon>Aphidini</taxon>
        <taxon>Aphis</taxon>
        <taxon>Aphis</taxon>
    </lineage>
</organism>
<reference evidence="2" key="1">
    <citation type="submission" date="2022-02" db="EMBL/GenBank/DDBJ databases">
        <authorList>
            <person name="King R."/>
        </authorList>
    </citation>
    <scope>NUCLEOTIDE SEQUENCE</scope>
</reference>
<name>A0A9P0NGT3_APHGO</name>
<sequence>MESHQSNTRDHNHNEIEPNAMFIGDPETIRENGRGRRRRLNSSDDVTVQYSSRKRRRIVNEVHTSSANEPLINKYNIPVWMRPFAKRRYKFDGNRTLQPIIEVSLNNFSDDEIIDDDNNAVISSTDNGDAEDVDMLNADDENGTRADEAMEEDN</sequence>
<proteinExistence type="predicted"/>
<feature type="compositionally biased region" description="Basic and acidic residues" evidence="1">
    <location>
        <begin position="1"/>
        <end position="16"/>
    </location>
</feature>
<dbReference type="EMBL" id="OU899035">
    <property type="protein sequence ID" value="CAH1725634.1"/>
    <property type="molecule type" value="Genomic_DNA"/>
</dbReference>
<protein>
    <submittedName>
        <fullName evidence="2">Uncharacterized protein</fullName>
    </submittedName>
</protein>
<evidence type="ECO:0000256" key="1">
    <source>
        <dbReference type="SAM" id="MobiDB-lite"/>
    </source>
</evidence>
<feature type="compositionally biased region" description="Acidic residues" evidence="1">
    <location>
        <begin position="128"/>
        <end position="141"/>
    </location>
</feature>
<gene>
    <name evidence="2" type="ORF">APHIGO_LOCUS6675</name>
</gene>
<dbReference type="Proteomes" id="UP001154329">
    <property type="component" value="Chromosome 2"/>
</dbReference>
<feature type="region of interest" description="Disordered" evidence="1">
    <location>
        <begin position="1"/>
        <end position="27"/>
    </location>
</feature>
<evidence type="ECO:0000313" key="3">
    <source>
        <dbReference type="Proteomes" id="UP001154329"/>
    </source>
</evidence>
<accession>A0A9P0NGT3</accession>